<dbReference type="Proteomes" id="UP000324222">
    <property type="component" value="Unassembled WGS sequence"/>
</dbReference>
<sequence length="87" mass="9535">MQRDEKSTSMSPETENGKDGRTSTITTKGPKVDKSISPPPYNRSHYASNDKGFLNSEIKVEPGSKRVWCLAALSNEHGGQPTDLSQQ</sequence>
<proteinExistence type="predicted"/>
<reference evidence="2 3" key="1">
    <citation type="submission" date="2019-05" db="EMBL/GenBank/DDBJ databases">
        <title>Another draft genome of Portunus trituberculatus and its Hox gene families provides insights of decapod evolution.</title>
        <authorList>
            <person name="Jeong J.-H."/>
            <person name="Song I."/>
            <person name="Kim S."/>
            <person name="Choi T."/>
            <person name="Kim D."/>
            <person name="Ryu S."/>
            <person name="Kim W."/>
        </authorList>
    </citation>
    <scope>NUCLEOTIDE SEQUENCE [LARGE SCALE GENOMIC DNA]</scope>
    <source>
        <tissue evidence="2">Muscle</tissue>
    </source>
</reference>
<comment type="caution">
    <text evidence="2">The sequence shown here is derived from an EMBL/GenBank/DDBJ whole genome shotgun (WGS) entry which is preliminary data.</text>
</comment>
<organism evidence="2 3">
    <name type="scientific">Portunus trituberculatus</name>
    <name type="common">Swimming crab</name>
    <name type="synonym">Neptunus trituberculatus</name>
    <dbReference type="NCBI Taxonomy" id="210409"/>
    <lineage>
        <taxon>Eukaryota</taxon>
        <taxon>Metazoa</taxon>
        <taxon>Ecdysozoa</taxon>
        <taxon>Arthropoda</taxon>
        <taxon>Crustacea</taxon>
        <taxon>Multicrustacea</taxon>
        <taxon>Malacostraca</taxon>
        <taxon>Eumalacostraca</taxon>
        <taxon>Eucarida</taxon>
        <taxon>Decapoda</taxon>
        <taxon>Pleocyemata</taxon>
        <taxon>Brachyura</taxon>
        <taxon>Eubrachyura</taxon>
        <taxon>Portunoidea</taxon>
        <taxon>Portunidae</taxon>
        <taxon>Portuninae</taxon>
        <taxon>Portunus</taxon>
    </lineage>
</organism>
<evidence type="ECO:0000313" key="3">
    <source>
        <dbReference type="Proteomes" id="UP000324222"/>
    </source>
</evidence>
<feature type="region of interest" description="Disordered" evidence="1">
    <location>
        <begin position="1"/>
        <end position="49"/>
    </location>
</feature>
<dbReference type="EMBL" id="VSRR010009501">
    <property type="protein sequence ID" value="MPC50433.1"/>
    <property type="molecule type" value="Genomic_DNA"/>
</dbReference>
<keyword evidence="3" id="KW-1185">Reference proteome</keyword>
<gene>
    <name evidence="2" type="ORF">E2C01_044260</name>
</gene>
<evidence type="ECO:0000256" key="1">
    <source>
        <dbReference type="SAM" id="MobiDB-lite"/>
    </source>
</evidence>
<accession>A0A5B7FZH8</accession>
<evidence type="ECO:0000313" key="2">
    <source>
        <dbReference type="EMBL" id="MPC50433.1"/>
    </source>
</evidence>
<dbReference type="AlphaFoldDB" id="A0A5B7FZH8"/>
<protein>
    <submittedName>
        <fullName evidence="2">Uncharacterized protein</fullName>
    </submittedName>
</protein>
<name>A0A5B7FZH8_PORTR</name>